<sequence length="44" mass="4596">MRGVGHAPLFSASITMRVAVMGGSTAVNSLSSSPRRRRSISPPL</sequence>
<gene>
    <name evidence="1" type="ORF">SFOMI_2350</name>
</gene>
<evidence type="ECO:0000313" key="1">
    <source>
        <dbReference type="EMBL" id="GAY21797.1"/>
    </source>
</evidence>
<dbReference type="AlphaFoldDB" id="A0A292ZE92"/>
<comment type="caution">
    <text evidence="1">The sequence shown here is derived from an EMBL/GenBank/DDBJ whole genome shotgun (WGS) entry which is preliminary data.</text>
</comment>
<dbReference type="EMBL" id="BEWI01000031">
    <property type="protein sequence ID" value="GAY21797.1"/>
    <property type="molecule type" value="Genomic_DNA"/>
</dbReference>
<proteinExistence type="predicted"/>
<dbReference type="Proteomes" id="UP000221538">
    <property type="component" value="Unassembled WGS sequence"/>
</dbReference>
<reference evidence="1 2" key="2">
    <citation type="journal article" date="2013" name="Environ. Sci. Technol.">
        <title>The 4-tert-butylphenol-utilizing bacterium Sphingobium fuliginis OMI can degrade bisphenols via phenolic ring hydroxylation and meta-cleavage pathway.</title>
        <authorList>
            <person name="Ogata Y."/>
            <person name="Goda S."/>
            <person name="Toyama T."/>
            <person name="Sei K."/>
            <person name="Ike M."/>
        </authorList>
    </citation>
    <scope>NUCLEOTIDE SEQUENCE [LARGE SCALE GENOMIC DNA]</scope>
    <source>
        <strain evidence="1 2">OMI</strain>
    </source>
</reference>
<protein>
    <submittedName>
        <fullName evidence="1">Uncharacterized protein</fullName>
    </submittedName>
</protein>
<evidence type="ECO:0000313" key="2">
    <source>
        <dbReference type="Proteomes" id="UP000221538"/>
    </source>
</evidence>
<organism evidence="1 2">
    <name type="scientific">Sphingobium fuliginis (strain ATCC 27551)</name>
    <dbReference type="NCBI Taxonomy" id="336203"/>
    <lineage>
        <taxon>Bacteria</taxon>
        <taxon>Pseudomonadati</taxon>
        <taxon>Pseudomonadota</taxon>
        <taxon>Alphaproteobacteria</taxon>
        <taxon>Sphingomonadales</taxon>
        <taxon>Sphingomonadaceae</taxon>
        <taxon>Sphingobium</taxon>
    </lineage>
</organism>
<name>A0A292ZE92_SPHSA</name>
<reference evidence="1 2" key="1">
    <citation type="journal article" date="2013" name="Biodegradation">
        <title>Occurrence of 4-tert-butylphenol (4-t-BP) biodegradation in an aquatic sample caused by the presence of Spirodela polyrrhiza and isolation of a 4-t-BP-utilizing bacterium.</title>
        <authorList>
            <person name="Ogata Y."/>
            <person name="Toyama T."/>
            <person name="Yu N."/>
            <person name="Wang X."/>
            <person name="Sei K."/>
            <person name="Ike M."/>
        </authorList>
    </citation>
    <scope>NUCLEOTIDE SEQUENCE [LARGE SCALE GENOMIC DNA]</scope>
    <source>
        <strain evidence="1 2">OMI</strain>
    </source>
</reference>
<accession>A0A292ZE92</accession>